<comment type="cofactor">
    <cofactor evidence="9">
        <name>Fe(2+)</name>
        <dbReference type="ChEBI" id="CHEBI:29033"/>
    </cofactor>
    <cofactor evidence="9">
        <name>Mn(2+)</name>
        <dbReference type="ChEBI" id="CHEBI:29035"/>
    </cofactor>
</comment>
<organism evidence="10 11">
    <name type="scientific">Kaistia dalseonensis</name>
    <dbReference type="NCBI Taxonomy" id="410840"/>
    <lineage>
        <taxon>Bacteria</taxon>
        <taxon>Pseudomonadati</taxon>
        <taxon>Pseudomonadota</taxon>
        <taxon>Alphaproteobacteria</taxon>
        <taxon>Hyphomicrobiales</taxon>
        <taxon>Kaistiaceae</taxon>
        <taxon>Kaistia</taxon>
    </lineage>
</organism>
<dbReference type="NCBIfam" id="TIGR00695">
    <property type="entry name" value="uxuA"/>
    <property type="match status" value="1"/>
</dbReference>
<evidence type="ECO:0000256" key="2">
    <source>
        <dbReference type="ARBA" id="ARBA00002713"/>
    </source>
</evidence>
<sequence>MEQTWRWFGDGDPVPLDHVKQAGATGIVTALHQVTGGRAWTVDEIAVRIATIEQAGLRWSVCESIPVPNAIKLAGPDRRRAVDAWKDSLANLGRAGVTTVCYNFMPVVDWTRTDLLYRLPTTGYALRFDMVDFVAYDVFILRRPNAEADYASDLVREAQARHQAMSESDMAQLETNIICGLPGGDGSYSRETIAALIADYAGLDATALRAHLVEFLREVVPVAEEVGVRLAIHPDDPPFSLFGLPRIVSTADDARAVIAAAPSSANGLTFCTGSYGARPDNDLVAMAQEFAPHIHFAHLRNVTREPDGSFYEAEHLDGDTDMVSVVTALLREEKRRRDAGETREIPMRPDHGHLLADDIGKKVNPGYSLIGRLKGLAELRGVMRAVSRTLDAHIAA</sequence>
<protein>
    <recommendedName>
        <fullName evidence="5 9">Mannonate dehydratase</fullName>
        <ecNumber evidence="5 9">4.2.1.8</ecNumber>
    </recommendedName>
    <alternativeName>
        <fullName evidence="9">D-mannonate hydro-lyase</fullName>
    </alternativeName>
</protein>
<dbReference type="GO" id="GO:0008927">
    <property type="term" value="F:mannonate dehydratase activity"/>
    <property type="evidence" value="ECO:0007669"/>
    <property type="project" value="UniProtKB-EC"/>
</dbReference>
<keyword evidence="6 9" id="KW-0408">Iron</keyword>
<evidence type="ECO:0000256" key="8">
    <source>
        <dbReference type="ARBA" id="ARBA00023239"/>
    </source>
</evidence>
<keyword evidence="11" id="KW-1185">Reference proteome</keyword>
<accession>A0ABU0HA54</accession>
<keyword evidence="7 9" id="KW-0464">Manganese</keyword>
<dbReference type="EC" id="4.2.1.8" evidence="5 9"/>
<dbReference type="InterPro" id="IPR036237">
    <property type="entry name" value="Xyl_isomerase-like_sf"/>
</dbReference>
<evidence type="ECO:0000313" key="11">
    <source>
        <dbReference type="Proteomes" id="UP001241603"/>
    </source>
</evidence>
<dbReference type="EMBL" id="JAUSVO010000004">
    <property type="protein sequence ID" value="MDQ0438748.1"/>
    <property type="molecule type" value="Genomic_DNA"/>
</dbReference>
<evidence type="ECO:0000256" key="6">
    <source>
        <dbReference type="ARBA" id="ARBA00023004"/>
    </source>
</evidence>
<dbReference type="Proteomes" id="UP001241603">
    <property type="component" value="Unassembled WGS sequence"/>
</dbReference>
<dbReference type="HAMAP" id="MF_00106">
    <property type="entry name" value="UxuA"/>
    <property type="match status" value="1"/>
</dbReference>
<dbReference type="PANTHER" id="PTHR30387">
    <property type="entry name" value="MANNONATE DEHYDRATASE"/>
    <property type="match status" value="1"/>
</dbReference>
<dbReference type="PIRSF" id="PIRSF016049">
    <property type="entry name" value="Man_dehyd"/>
    <property type="match status" value="1"/>
</dbReference>
<evidence type="ECO:0000256" key="1">
    <source>
        <dbReference type="ARBA" id="ARBA00001794"/>
    </source>
</evidence>
<reference evidence="10 11" key="1">
    <citation type="submission" date="2023-07" db="EMBL/GenBank/DDBJ databases">
        <title>Genomic Encyclopedia of Type Strains, Phase IV (KMG-IV): sequencing the most valuable type-strain genomes for metagenomic binning, comparative biology and taxonomic classification.</title>
        <authorList>
            <person name="Goeker M."/>
        </authorList>
    </citation>
    <scope>NUCLEOTIDE SEQUENCE [LARGE SCALE GENOMIC DNA]</scope>
    <source>
        <strain evidence="10 11">B6-8</strain>
    </source>
</reference>
<comment type="pathway">
    <text evidence="3 9">Carbohydrate metabolism; pentose and glucuronate interconversion.</text>
</comment>
<gene>
    <name evidence="9" type="primary">uxuA</name>
    <name evidence="10" type="ORF">QO014_003143</name>
</gene>
<dbReference type="PANTHER" id="PTHR30387:SF2">
    <property type="entry name" value="MANNONATE DEHYDRATASE"/>
    <property type="match status" value="1"/>
</dbReference>
<proteinExistence type="inferred from homology"/>
<dbReference type="InterPro" id="IPR004628">
    <property type="entry name" value="Man_deHydtase"/>
</dbReference>
<evidence type="ECO:0000256" key="5">
    <source>
        <dbReference type="ARBA" id="ARBA00012927"/>
    </source>
</evidence>
<evidence type="ECO:0000256" key="4">
    <source>
        <dbReference type="ARBA" id="ARBA00007389"/>
    </source>
</evidence>
<dbReference type="Pfam" id="PF03786">
    <property type="entry name" value="UxuA"/>
    <property type="match status" value="1"/>
</dbReference>
<evidence type="ECO:0000256" key="7">
    <source>
        <dbReference type="ARBA" id="ARBA00023211"/>
    </source>
</evidence>
<evidence type="ECO:0000313" key="10">
    <source>
        <dbReference type="EMBL" id="MDQ0438748.1"/>
    </source>
</evidence>
<evidence type="ECO:0000256" key="9">
    <source>
        <dbReference type="HAMAP-Rule" id="MF_00106"/>
    </source>
</evidence>
<name>A0ABU0HA54_9HYPH</name>
<comment type="caution">
    <text evidence="10">The sequence shown here is derived from an EMBL/GenBank/DDBJ whole genome shotgun (WGS) entry which is preliminary data.</text>
</comment>
<comment type="similarity">
    <text evidence="4 9">Belongs to the mannonate dehydratase family.</text>
</comment>
<keyword evidence="8 9" id="KW-0456">Lyase</keyword>
<evidence type="ECO:0000256" key="3">
    <source>
        <dbReference type="ARBA" id="ARBA00004892"/>
    </source>
</evidence>
<dbReference type="RefSeq" id="WP_266349638.1">
    <property type="nucleotide sequence ID" value="NZ_JAPKNG010000004.1"/>
</dbReference>
<comment type="function">
    <text evidence="2 9">Catalyzes the dehydration of D-mannonate.</text>
</comment>
<dbReference type="NCBIfam" id="NF003027">
    <property type="entry name" value="PRK03906.1"/>
    <property type="match status" value="1"/>
</dbReference>
<comment type="catalytic activity">
    <reaction evidence="1 9">
        <text>D-mannonate = 2-dehydro-3-deoxy-D-gluconate + H2O</text>
        <dbReference type="Rhea" id="RHEA:20097"/>
        <dbReference type="ChEBI" id="CHEBI:15377"/>
        <dbReference type="ChEBI" id="CHEBI:17767"/>
        <dbReference type="ChEBI" id="CHEBI:57990"/>
        <dbReference type="EC" id="4.2.1.8"/>
    </reaction>
</comment>
<dbReference type="SUPFAM" id="SSF51658">
    <property type="entry name" value="Xylose isomerase-like"/>
    <property type="match status" value="1"/>
</dbReference>
<dbReference type="Gene3D" id="3.20.20.150">
    <property type="entry name" value="Divalent-metal-dependent TIM barrel enzymes"/>
    <property type="match status" value="1"/>
</dbReference>